<feature type="transmembrane region" description="Helical" evidence="1">
    <location>
        <begin position="33"/>
        <end position="53"/>
    </location>
</feature>
<dbReference type="InterPro" id="IPR050879">
    <property type="entry name" value="Acyltransferase_3"/>
</dbReference>
<dbReference type="Pfam" id="PF01757">
    <property type="entry name" value="Acyl_transf_3"/>
    <property type="match status" value="1"/>
</dbReference>
<proteinExistence type="predicted"/>
<feature type="domain" description="Acyltransferase 3" evidence="2">
    <location>
        <begin position="7"/>
        <end position="326"/>
    </location>
</feature>
<dbReference type="GO" id="GO:0009103">
    <property type="term" value="P:lipopolysaccharide biosynthetic process"/>
    <property type="evidence" value="ECO:0007669"/>
    <property type="project" value="TreeGrafter"/>
</dbReference>
<dbReference type="EMBL" id="JACHMH010000001">
    <property type="protein sequence ID" value="MBB4682334.1"/>
    <property type="molecule type" value="Genomic_DNA"/>
</dbReference>
<feature type="transmembrane region" description="Helical" evidence="1">
    <location>
        <begin position="242"/>
        <end position="263"/>
    </location>
</feature>
<dbReference type="GO" id="GO:0016747">
    <property type="term" value="F:acyltransferase activity, transferring groups other than amino-acyl groups"/>
    <property type="evidence" value="ECO:0007669"/>
    <property type="project" value="InterPro"/>
</dbReference>
<feature type="transmembrane region" description="Helical" evidence="1">
    <location>
        <begin position="73"/>
        <end position="96"/>
    </location>
</feature>
<reference evidence="3 4" key="1">
    <citation type="submission" date="2020-08" db="EMBL/GenBank/DDBJ databases">
        <title>Sequencing the genomes of 1000 actinobacteria strains.</title>
        <authorList>
            <person name="Klenk H.-P."/>
        </authorList>
    </citation>
    <scope>NUCLEOTIDE SEQUENCE [LARGE SCALE GENOMIC DNA]</scope>
    <source>
        <strain evidence="3 4">DSM 44230</strain>
    </source>
</reference>
<dbReference type="GO" id="GO:0016020">
    <property type="term" value="C:membrane"/>
    <property type="evidence" value="ECO:0007669"/>
    <property type="project" value="TreeGrafter"/>
</dbReference>
<keyword evidence="1" id="KW-0812">Transmembrane</keyword>
<evidence type="ECO:0000313" key="3">
    <source>
        <dbReference type="EMBL" id="MBB4682334.1"/>
    </source>
</evidence>
<name>A0A7W7CJF8_9PSEU</name>
<keyword evidence="4" id="KW-1185">Reference proteome</keyword>
<sequence length="370" mass="40274">MAMRRFDGLDGLRAIAAVMVVVFHYGGPDRLQGWIGVQVFFVLSGYLITTLMLREEARTGRVALKAFYLRRVFRILPVYFVVLAFLAAATAILGIYQSSHLGEAMPLYLSFFNEFAGSNPFGQSWSLGIEQKFYLVWPLVAFAFGVLPLRRRLGITGLLIVGALVATPFTFGPHASGWPVHYVSILLGCVLAMLMHNPRTYRLIQPLTHPAVGVGMAVAVIVLHSFLKPIGDALNQVAGVPGFIWLMAFYPIAVTLLLPAVIAPGPVAKVLSVRPMAYVGERSYSLYLVQSIAAAPLHFLFPSLGGWPLALSVVALALVLASVLYRTVEVPMINVGRKVLKPRQPVKTDVAAAAEPAKVEEPRQVLTPVS</sequence>
<accession>A0A7W7CJF8</accession>
<feature type="transmembrane region" description="Helical" evidence="1">
    <location>
        <begin position="133"/>
        <end position="149"/>
    </location>
</feature>
<feature type="transmembrane region" description="Helical" evidence="1">
    <location>
        <begin position="12"/>
        <end position="27"/>
    </location>
</feature>
<feature type="transmembrane region" description="Helical" evidence="1">
    <location>
        <begin position="207"/>
        <end position="227"/>
    </location>
</feature>
<evidence type="ECO:0000313" key="4">
    <source>
        <dbReference type="Proteomes" id="UP000533598"/>
    </source>
</evidence>
<dbReference type="PANTHER" id="PTHR23028">
    <property type="entry name" value="ACETYLTRANSFERASE"/>
    <property type="match status" value="1"/>
</dbReference>
<dbReference type="InterPro" id="IPR002656">
    <property type="entry name" value="Acyl_transf_3_dom"/>
</dbReference>
<organism evidence="3 4">
    <name type="scientific">Crossiella cryophila</name>
    <dbReference type="NCBI Taxonomy" id="43355"/>
    <lineage>
        <taxon>Bacteria</taxon>
        <taxon>Bacillati</taxon>
        <taxon>Actinomycetota</taxon>
        <taxon>Actinomycetes</taxon>
        <taxon>Pseudonocardiales</taxon>
        <taxon>Pseudonocardiaceae</taxon>
        <taxon>Crossiella</taxon>
    </lineage>
</organism>
<evidence type="ECO:0000256" key="1">
    <source>
        <dbReference type="SAM" id="Phobius"/>
    </source>
</evidence>
<feature type="transmembrane region" description="Helical" evidence="1">
    <location>
        <begin position="156"/>
        <end position="172"/>
    </location>
</feature>
<comment type="caution">
    <text evidence="3">The sequence shown here is derived from an EMBL/GenBank/DDBJ whole genome shotgun (WGS) entry which is preliminary data.</text>
</comment>
<keyword evidence="1" id="KW-1133">Transmembrane helix</keyword>
<dbReference type="PANTHER" id="PTHR23028:SF53">
    <property type="entry name" value="ACYL_TRANSF_3 DOMAIN-CONTAINING PROTEIN"/>
    <property type="match status" value="1"/>
</dbReference>
<gene>
    <name evidence="3" type="ORF">HNR67_008452</name>
</gene>
<dbReference type="AlphaFoldDB" id="A0A7W7CJF8"/>
<dbReference type="Proteomes" id="UP000533598">
    <property type="component" value="Unassembled WGS sequence"/>
</dbReference>
<feature type="transmembrane region" description="Helical" evidence="1">
    <location>
        <begin position="178"/>
        <end position="195"/>
    </location>
</feature>
<protein>
    <submittedName>
        <fullName evidence="3">Peptidoglycan/LPS O-acetylase OafA/YrhL</fullName>
    </submittedName>
</protein>
<dbReference type="RefSeq" id="WP_246492719.1">
    <property type="nucleotide sequence ID" value="NZ_BAAAUI010000007.1"/>
</dbReference>
<feature type="transmembrane region" description="Helical" evidence="1">
    <location>
        <begin position="284"/>
        <end position="301"/>
    </location>
</feature>
<feature type="transmembrane region" description="Helical" evidence="1">
    <location>
        <begin position="307"/>
        <end position="328"/>
    </location>
</feature>
<evidence type="ECO:0000259" key="2">
    <source>
        <dbReference type="Pfam" id="PF01757"/>
    </source>
</evidence>
<keyword evidence="1" id="KW-0472">Membrane</keyword>